<dbReference type="Pfam" id="PF00043">
    <property type="entry name" value="GST_C"/>
    <property type="match status" value="1"/>
</dbReference>
<dbReference type="InterPro" id="IPR004046">
    <property type="entry name" value="GST_C"/>
</dbReference>
<organism evidence="3 4">
    <name type="scientific">Luteimonas salinisoli</name>
    <dbReference type="NCBI Taxonomy" id="2752307"/>
    <lineage>
        <taxon>Bacteria</taxon>
        <taxon>Pseudomonadati</taxon>
        <taxon>Pseudomonadota</taxon>
        <taxon>Gammaproteobacteria</taxon>
        <taxon>Lysobacterales</taxon>
        <taxon>Lysobacteraceae</taxon>
        <taxon>Luteimonas</taxon>
    </lineage>
</organism>
<evidence type="ECO:0000313" key="4">
    <source>
        <dbReference type="Proteomes" id="UP000578091"/>
    </source>
</evidence>
<accession>A0A853JCU4</accession>
<feature type="domain" description="GST C-terminal" evidence="2">
    <location>
        <begin position="88"/>
        <end position="215"/>
    </location>
</feature>
<evidence type="ECO:0000259" key="2">
    <source>
        <dbReference type="PROSITE" id="PS50405"/>
    </source>
</evidence>
<proteinExistence type="predicted"/>
<dbReference type="PROSITE" id="PS50405">
    <property type="entry name" value="GST_CTER"/>
    <property type="match status" value="1"/>
</dbReference>
<dbReference type="CDD" id="cd03057">
    <property type="entry name" value="GST_N_Beta"/>
    <property type="match status" value="1"/>
</dbReference>
<comment type="caution">
    <text evidence="3">The sequence shown here is derived from an EMBL/GenBank/DDBJ whole genome shotgun (WGS) entry which is preliminary data.</text>
</comment>
<gene>
    <name evidence="3" type="ORF">H0E84_12020</name>
</gene>
<dbReference type="SUPFAM" id="SSF47616">
    <property type="entry name" value="GST C-terminal domain-like"/>
    <property type="match status" value="1"/>
</dbReference>
<dbReference type="SFLD" id="SFLDS00019">
    <property type="entry name" value="Glutathione_Transferase_(cytos"/>
    <property type="match status" value="1"/>
</dbReference>
<dbReference type="Proteomes" id="UP000578091">
    <property type="component" value="Unassembled WGS sequence"/>
</dbReference>
<keyword evidence="3" id="KW-0808">Transferase</keyword>
<dbReference type="PROSITE" id="PS50404">
    <property type="entry name" value="GST_NTER"/>
    <property type="match status" value="1"/>
</dbReference>
<dbReference type="InterPro" id="IPR036249">
    <property type="entry name" value="Thioredoxin-like_sf"/>
</dbReference>
<dbReference type="CDD" id="cd03188">
    <property type="entry name" value="GST_C_Beta"/>
    <property type="match status" value="1"/>
</dbReference>
<feature type="domain" description="GST N-terminal" evidence="1">
    <location>
        <begin position="1"/>
        <end position="82"/>
    </location>
</feature>
<dbReference type="PANTHER" id="PTHR44051:SF8">
    <property type="entry name" value="GLUTATHIONE S-TRANSFERASE GSTA"/>
    <property type="match status" value="1"/>
</dbReference>
<dbReference type="InterPro" id="IPR040079">
    <property type="entry name" value="Glutathione_S-Trfase"/>
</dbReference>
<dbReference type="GO" id="GO:0016740">
    <property type="term" value="F:transferase activity"/>
    <property type="evidence" value="ECO:0007669"/>
    <property type="project" value="UniProtKB-KW"/>
</dbReference>
<evidence type="ECO:0000259" key="1">
    <source>
        <dbReference type="PROSITE" id="PS50404"/>
    </source>
</evidence>
<dbReference type="InterPro" id="IPR004045">
    <property type="entry name" value="Glutathione_S-Trfase_N"/>
</dbReference>
<protein>
    <submittedName>
        <fullName evidence="3">Glutathione S-transferase family protein</fullName>
    </submittedName>
</protein>
<name>A0A853JCU4_9GAMM</name>
<dbReference type="InterPro" id="IPR036282">
    <property type="entry name" value="Glutathione-S-Trfase_C_sf"/>
</dbReference>
<dbReference type="Gene3D" id="1.20.1050.10">
    <property type="match status" value="1"/>
</dbReference>
<dbReference type="RefSeq" id="WP_180678884.1">
    <property type="nucleotide sequence ID" value="NZ_JACCKA010000072.1"/>
</dbReference>
<sequence>MSPILFYGVPSGCSFGSIVALEWFGAPYRLCRVRMPEDVSGAAYSRLNPVAETPTLLTAEGAAISESMAILNHIGARAIDAGLGFAQHTPEFDRLNQMLAFLNTSFFGAFAPLWHALEHGIEGEARQALADYGRAAVAKAHADLERMLGAGPWLLGERRTLADAYFIGIARWTRYHDVIDRGDYPGLQRLYERLEADPGVAFAHAVEAGRPENGSAGFEGEVGLDEAVALLSGSGA</sequence>
<dbReference type="InterPro" id="IPR010987">
    <property type="entry name" value="Glutathione-S-Trfase_C-like"/>
</dbReference>
<dbReference type="SUPFAM" id="SSF52833">
    <property type="entry name" value="Thioredoxin-like"/>
    <property type="match status" value="1"/>
</dbReference>
<dbReference type="Gene3D" id="3.40.30.10">
    <property type="entry name" value="Glutaredoxin"/>
    <property type="match status" value="1"/>
</dbReference>
<dbReference type="PANTHER" id="PTHR44051">
    <property type="entry name" value="GLUTATHIONE S-TRANSFERASE-RELATED"/>
    <property type="match status" value="1"/>
</dbReference>
<keyword evidence="4" id="KW-1185">Reference proteome</keyword>
<dbReference type="AlphaFoldDB" id="A0A853JCU4"/>
<dbReference type="EMBL" id="JACCKA010000072">
    <property type="protein sequence ID" value="NZA27106.1"/>
    <property type="molecule type" value="Genomic_DNA"/>
</dbReference>
<dbReference type="Pfam" id="PF13409">
    <property type="entry name" value="GST_N_2"/>
    <property type="match status" value="1"/>
</dbReference>
<reference evidence="3 4" key="1">
    <citation type="submission" date="2020-07" db="EMBL/GenBank/DDBJ databases">
        <title>Luteimonas sp. SJ-92.</title>
        <authorList>
            <person name="Huang X.-X."/>
            <person name="Xu L."/>
            <person name="Sun J.-Q."/>
        </authorList>
    </citation>
    <scope>NUCLEOTIDE SEQUENCE [LARGE SCALE GENOMIC DNA]</scope>
    <source>
        <strain evidence="3 4">SJ-92</strain>
    </source>
</reference>
<evidence type="ECO:0000313" key="3">
    <source>
        <dbReference type="EMBL" id="NZA27106.1"/>
    </source>
</evidence>